<evidence type="ECO:0000313" key="3">
    <source>
        <dbReference type="Proteomes" id="UP000299102"/>
    </source>
</evidence>
<feature type="compositionally biased region" description="Polar residues" evidence="1">
    <location>
        <begin position="149"/>
        <end position="166"/>
    </location>
</feature>
<feature type="region of interest" description="Disordered" evidence="1">
    <location>
        <begin position="144"/>
        <end position="229"/>
    </location>
</feature>
<feature type="compositionally biased region" description="Polar residues" evidence="1">
    <location>
        <begin position="55"/>
        <end position="79"/>
    </location>
</feature>
<feature type="compositionally biased region" description="Basic and acidic residues" evidence="1">
    <location>
        <begin position="205"/>
        <end position="221"/>
    </location>
</feature>
<comment type="caution">
    <text evidence="2">The sequence shown here is derived from an EMBL/GenBank/DDBJ whole genome shotgun (WGS) entry which is preliminary data.</text>
</comment>
<feature type="compositionally biased region" description="Low complexity" evidence="1">
    <location>
        <begin position="80"/>
        <end position="91"/>
    </location>
</feature>
<keyword evidence="3" id="KW-1185">Reference proteome</keyword>
<evidence type="ECO:0000256" key="1">
    <source>
        <dbReference type="SAM" id="MobiDB-lite"/>
    </source>
</evidence>
<dbReference type="OrthoDB" id="8117310at2759"/>
<dbReference type="Proteomes" id="UP000299102">
    <property type="component" value="Unassembled WGS sequence"/>
</dbReference>
<reference evidence="2 3" key="1">
    <citation type="journal article" date="2019" name="Commun. Biol.">
        <title>The bagworm genome reveals a unique fibroin gene that provides high tensile strength.</title>
        <authorList>
            <person name="Kono N."/>
            <person name="Nakamura H."/>
            <person name="Ohtoshi R."/>
            <person name="Tomita M."/>
            <person name="Numata K."/>
            <person name="Arakawa K."/>
        </authorList>
    </citation>
    <scope>NUCLEOTIDE SEQUENCE [LARGE SCALE GENOMIC DNA]</scope>
</reference>
<feature type="compositionally biased region" description="Polar residues" evidence="1">
    <location>
        <begin position="467"/>
        <end position="478"/>
    </location>
</feature>
<dbReference type="EMBL" id="BGZK01001243">
    <property type="protein sequence ID" value="GBP75297.1"/>
    <property type="molecule type" value="Genomic_DNA"/>
</dbReference>
<feature type="region of interest" description="Disordered" evidence="1">
    <location>
        <begin position="443"/>
        <end position="478"/>
    </location>
</feature>
<accession>A0A4C1YLM6</accession>
<protein>
    <submittedName>
        <fullName evidence="2">Uncharacterized protein</fullName>
    </submittedName>
</protein>
<proteinExistence type="predicted"/>
<name>A0A4C1YLM6_EUMVA</name>
<sequence>MRRRPVGVRPAAADRRGPLIRHGTIVTAQVESSALNLHLVLTLKSFMKKGKKEQSSTQDKPSMTVNGESSPVQFRRSLQSSSPSTAAAMAAERNTLSSPERYVYGGSVTPLPRSRFQERLRSPSQYEVNSLRVGVFDRASASPRLDTASLASDVTGSRLSVESTNPFDEGPVPPVRASRRKKKRAPPPPPSADTSINTTLNSTTSEKDSSSINTEKNKASTDPELEIEDSSLNIELKIVEDEDHKEDQKQTSLTTIDKEIKSDDTSKLTIETENSVELRTKEDEKPKSVAVVDQNQSHKNYDDDNDVKFAKVDIKAYRRNSSFNEDDIRLRRGNLEDFNITANKRSKSLSNTNDSIIDTTYDINLNTTEEETDVNCNEPRKVVCKLFNETSRKQSIDNSISSTEKEFIEIDKATRELEREINKLNSALNEDEPVPHNVRLSVSEIKRRFDNTDTSSPNPIPKPRRSNFASPVNGNVNT</sequence>
<dbReference type="AlphaFoldDB" id="A0A4C1YLM6"/>
<evidence type="ECO:0000313" key="2">
    <source>
        <dbReference type="EMBL" id="GBP75297.1"/>
    </source>
</evidence>
<gene>
    <name evidence="2" type="ORF">EVAR_19946_1</name>
</gene>
<organism evidence="2 3">
    <name type="scientific">Eumeta variegata</name>
    <name type="common">Bagworm moth</name>
    <name type="synonym">Eumeta japonica</name>
    <dbReference type="NCBI Taxonomy" id="151549"/>
    <lineage>
        <taxon>Eukaryota</taxon>
        <taxon>Metazoa</taxon>
        <taxon>Ecdysozoa</taxon>
        <taxon>Arthropoda</taxon>
        <taxon>Hexapoda</taxon>
        <taxon>Insecta</taxon>
        <taxon>Pterygota</taxon>
        <taxon>Neoptera</taxon>
        <taxon>Endopterygota</taxon>
        <taxon>Lepidoptera</taxon>
        <taxon>Glossata</taxon>
        <taxon>Ditrysia</taxon>
        <taxon>Tineoidea</taxon>
        <taxon>Psychidae</taxon>
        <taxon>Oiketicinae</taxon>
        <taxon>Eumeta</taxon>
    </lineage>
</organism>
<dbReference type="STRING" id="151549.A0A4C1YLM6"/>
<feature type="region of interest" description="Disordered" evidence="1">
    <location>
        <begin position="49"/>
        <end position="93"/>
    </location>
</feature>
<feature type="compositionally biased region" description="Low complexity" evidence="1">
    <location>
        <begin position="192"/>
        <end position="204"/>
    </location>
</feature>